<feature type="domain" description="HTH cro/C1-type" evidence="1">
    <location>
        <begin position="17"/>
        <end position="72"/>
    </location>
</feature>
<protein>
    <submittedName>
        <fullName evidence="2">Helix-turn-helix domain protein</fullName>
    </submittedName>
</protein>
<dbReference type="InterPro" id="IPR010982">
    <property type="entry name" value="Lambda_DNA-bd_dom_sf"/>
</dbReference>
<dbReference type="Gene3D" id="1.10.260.40">
    <property type="entry name" value="lambda repressor-like DNA-binding domains"/>
    <property type="match status" value="1"/>
</dbReference>
<accession>D1B2E5</accession>
<keyword evidence="3" id="KW-1185">Reference proteome</keyword>
<dbReference type="CDD" id="cd00093">
    <property type="entry name" value="HTH_XRE"/>
    <property type="match status" value="1"/>
</dbReference>
<evidence type="ECO:0000259" key="1">
    <source>
        <dbReference type="PROSITE" id="PS50943"/>
    </source>
</evidence>
<dbReference type="EMBL" id="CP001816">
    <property type="protein sequence ID" value="ACZ12265.1"/>
    <property type="molecule type" value="Genomic_DNA"/>
</dbReference>
<evidence type="ECO:0000313" key="3">
    <source>
        <dbReference type="Proteomes" id="UP000002222"/>
    </source>
</evidence>
<dbReference type="HOGENOM" id="CLU_1194385_0_0_7"/>
<dbReference type="GO" id="GO:0003677">
    <property type="term" value="F:DNA binding"/>
    <property type="evidence" value="ECO:0007669"/>
    <property type="project" value="InterPro"/>
</dbReference>
<dbReference type="PROSITE" id="PS50943">
    <property type="entry name" value="HTH_CROC1"/>
    <property type="match status" value="1"/>
</dbReference>
<reference evidence="2 3" key="2">
    <citation type="journal article" date="2010" name="Stand. Genomic Sci.">
        <title>Complete genome sequence of Sulfurospirillum deleyianum type strain (5175).</title>
        <authorList>
            <person name="Sikorski J."/>
            <person name="Lapidus A."/>
            <person name="Copeland A."/>
            <person name="Glavina Del Rio T."/>
            <person name="Nolan M."/>
            <person name="Lucas S."/>
            <person name="Chen F."/>
            <person name="Tice H."/>
            <person name="Cheng J.F."/>
            <person name="Saunders E."/>
            <person name="Bruce D."/>
            <person name="Goodwin L."/>
            <person name="Pitluck S."/>
            <person name="Ovchinnikova G."/>
            <person name="Pati A."/>
            <person name="Ivanova N."/>
            <person name="Mavromatis K."/>
            <person name="Chen A."/>
            <person name="Palaniappan K."/>
            <person name="Chain P."/>
            <person name="Land M."/>
            <person name="Hauser L."/>
            <person name="Chang Y.J."/>
            <person name="Jeffries C.D."/>
            <person name="Brettin T."/>
            <person name="Detter J.C."/>
            <person name="Han C."/>
            <person name="Rohde M."/>
            <person name="Lang E."/>
            <person name="Spring S."/>
            <person name="Goker M."/>
            <person name="Bristow J."/>
            <person name="Eisen J.A."/>
            <person name="Markowitz V."/>
            <person name="Hugenholtz P."/>
            <person name="Kyrpides N.C."/>
            <person name="Klenk H.P."/>
        </authorList>
    </citation>
    <scope>NUCLEOTIDE SEQUENCE [LARGE SCALE GENOMIC DNA]</scope>
    <source>
        <strain evidence="3">ATCC 51133 / DSM 6946 / 5175</strain>
    </source>
</reference>
<dbReference type="SUPFAM" id="SSF47413">
    <property type="entry name" value="lambda repressor-like DNA-binding domains"/>
    <property type="match status" value="1"/>
</dbReference>
<dbReference type="SMART" id="SM00530">
    <property type="entry name" value="HTH_XRE"/>
    <property type="match status" value="1"/>
</dbReference>
<sequence>MGKILFDFKNISIIERIIYVRNHMKLTQKEFADKINVSLRNIQNYESGGVAALPHTFFLQLFTQLDINPSFIFLGSLPIFLNPNSASGEDNDELQNLVDDVILYSGSRNNAAKLVKSTLIDAILIKLFDHNNAANFFKKIGEKLLKFFDLEDSIRARPYLFLYYFFKITLLSTQQKSIQSKQDLVNAINDFQLGSLNTRPLFLRSFSKYMASLINTKLDDDECHILLDNVSITLNVIEQNMPPFLLEYHAKQFS</sequence>
<dbReference type="AlphaFoldDB" id="D1B2E5"/>
<dbReference type="Pfam" id="PF01381">
    <property type="entry name" value="HTH_3"/>
    <property type="match status" value="1"/>
</dbReference>
<evidence type="ECO:0000313" key="2">
    <source>
        <dbReference type="EMBL" id="ACZ12265.1"/>
    </source>
</evidence>
<reference evidence="3" key="1">
    <citation type="submission" date="2009-11" db="EMBL/GenBank/DDBJ databases">
        <title>The complete genome of Sulfurospirillum deleyianum DSM 6946.</title>
        <authorList>
            <consortium name="US DOE Joint Genome Institute (JGI-PGF)"/>
            <person name="Lucas S."/>
            <person name="Copeland A."/>
            <person name="Lapidus A."/>
            <person name="Glavina del Rio T."/>
            <person name="Dalin E."/>
            <person name="Tice H."/>
            <person name="Bruce D."/>
            <person name="Goodwin L."/>
            <person name="Pitluck S."/>
            <person name="Kyrpides N."/>
            <person name="Mavromatis K."/>
            <person name="Ivanova N."/>
            <person name="Ovchinnikova G."/>
            <person name="Munk A.C."/>
            <person name="Lu M."/>
            <person name="Brettin T."/>
            <person name="Detter J.C."/>
            <person name="Han C."/>
            <person name="Tapia R."/>
            <person name="Larimer F."/>
            <person name="Land M."/>
            <person name="Hauser L."/>
            <person name="Markowitz V."/>
            <person name="Cheng J.F."/>
            <person name="Hugenholtz P."/>
            <person name="Woyke T."/>
            <person name="Wu D."/>
            <person name="Aumann P."/>
            <person name="Schneider S."/>
            <person name="Lang E."/>
            <person name="Spring S."/>
            <person name="Klenk H.P."/>
            <person name="Eisen J.A."/>
        </authorList>
    </citation>
    <scope>NUCLEOTIDE SEQUENCE [LARGE SCALE GENOMIC DNA]</scope>
    <source>
        <strain evidence="3">ATCC 51133 / DSM 6946 / 5175</strain>
    </source>
</reference>
<dbReference type="STRING" id="525898.Sdel_1242"/>
<name>D1B2E5_SULD5</name>
<dbReference type="InterPro" id="IPR001387">
    <property type="entry name" value="Cro/C1-type_HTH"/>
</dbReference>
<proteinExistence type="predicted"/>
<dbReference type="OrthoDB" id="9812239at2"/>
<organism evidence="2 3">
    <name type="scientific">Sulfurospirillum deleyianum (strain ATCC 51133 / DSM 6946 / 5175)</name>
    <dbReference type="NCBI Taxonomy" id="525898"/>
    <lineage>
        <taxon>Bacteria</taxon>
        <taxon>Pseudomonadati</taxon>
        <taxon>Campylobacterota</taxon>
        <taxon>Epsilonproteobacteria</taxon>
        <taxon>Campylobacterales</taxon>
        <taxon>Sulfurospirillaceae</taxon>
        <taxon>Sulfurospirillum</taxon>
    </lineage>
</organism>
<dbReference type="KEGG" id="sdl:Sdel_1242"/>
<gene>
    <name evidence="2" type="ordered locus">Sdel_1242</name>
</gene>
<dbReference type="Proteomes" id="UP000002222">
    <property type="component" value="Chromosome"/>
</dbReference>
<dbReference type="eggNOG" id="ENOG5032I6E">
    <property type="taxonomic scope" value="Bacteria"/>
</dbReference>